<protein>
    <recommendedName>
        <fullName evidence="9">SH3 domain signaling protein</fullName>
    </recommendedName>
</protein>
<feature type="compositionally biased region" description="Polar residues" evidence="4">
    <location>
        <begin position="302"/>
        <end position="315"/>
    </location>
</feature>
<keyword evidence="8" id="KW-1185">Reference proteome</keyword>
<dbReference type="AlphaFoldDB" id="A0A6A6SKV5"/>
<dbReference type="SUPFAM" id="SSF103657">
    <property type="entry name" value="BAR/IMD domain-like"/>
    <property type="match status" value="1"/>
</dbReference>
<feature type="domain" description="BAR" evidence="6">
    <location>
        <begin position="7"/>
        <end position="245"/>
    </location>
</feature>
<evidence type="ECO:0000256" key="4">
    <source>
        <dbReference type="SAM" id="MobiDB-lite"/>
    </source>
</evidence>
<dbReference type="PROSITE" id="PS51021">
    <property type="entry name" value="BAR"/>
    <property type="match status" value="1"/>
</dbReference>
<evidence type="ECO:0000259" key="5">
    <source>
        <dbReference type="PROSITE" id="PS50002"/>
    </source>
</evidence>
<feature type="domain" description="SH3" evidence="5">
    <location>
        <begin position="423"/>
        <end position="480"/>
    </location>
</feature>
<evidence type="ECO:0000313" key="8">
    <source>
        <dbReference type="Proteomes" id="UP000799324"/>
    </source>
</evidence>
<name>A0A6A6SKV5_9PLEO</name>
<feature type="compositionally biased region" description="Low complexity" evidence="4">
    <location>
        <begin position="368"/>
        <end position="384"/>
    </location>
</feature>
<dbReference type="GO" id="GO:1990528">
    <property type="term" value="C:Rvs161p-Rvs167p complex"/>
    <property type="evidence" value="ECO:0007669"/>
    <property type="project" value="TreeGrafter"/>
</dbReference>
<dbReference type="GO" id="GO:0006897">
    <property type="term" value="P:endocytosis"/>
    <property type="evidence" value="ECO:0007669"/>
    <property type="project" value="InterPro"/>
</dbReference>
<dbReference type="GO" id="GO:0008289">
    <property type="term" value="F:lipid binding"/>
    <property type="evidence" value="ECO:0007669"/>
    <property type="project" value="TreeGrafter"/>
</dbReference>
<dbReference type="InterPro" id="IPR027267">
    <property type="entry name" value="AH/BAR_dom_sf"/>
</dbReference>
<evidence type="ECO:0000256" key="3">
    <source>
        <dbReference type="SAM" id="Coils"/>
    </source>
</evidence>
<organism evidence="7 8">
    <name type="scientific">Lophiostoma macrostomum CBS 122681</name>
    <dbReference type="NCBI Taxonomy" id="1314788"/>
    <lineage>
        <taxon>Eukaryota</taxon>
        <taxon>Fungi</taxon>
        <taxon>Dikarya</taxon>
        <taxon>Ascomycota</taxon>
        <taxon>Pezizomycotina</taxon>
        <taxon>Dothideomycetes</taxon>
        <taxon>Pleosporomycetidae</taxon>
        <taxon>Pleosporales</taxon>
        <taxon>Lophiostomataceae</taxon>
        <taxon>Lophiostoma</taxon>
    </lineage>
</organism>
<dbReference type="GO" id="GO:0031097">
    <property type="term" value="C:medial cortex"/>
    <property type="evidence" value="ECO:0007669"/>
    <property type="project" value="TreeGrafter"/>
</dbReference>
<sequence>MQRMQRKIGRYMPNRAPNEADIESMLRDFNDSDAMLEKIESAAKQWRDAWTNILNHQLAAVENMHNLYKPLSAKGGEYTERVHTETPPATLERCSQLFEAFSELKTDMMEEVKDIEKKLIIPAQLARDALKPMKKAIKRREDKKVDYERYKSRAENLQNKKTRSDRDNVALNKHEADLAKATHEYQYADEALRTQLPRLNGATFSILPHLLANQIILQNNLIGNLYTVLNEYSHTQGYPDPPPELEEVIPDWDSSFTPLRKEIEGEFGFLRTGKAIHQPMRLPDKGDTLTGLGIRNKVMPSRRTSSNTSVPQVTSPRPGHSLAPTSENGHSPSLSSKPSYSSLQASKPRIGAHSPGLSPNPGADQWGRRTSTASHASSTGTTTTNGHDDYFGRQRIPSGVASPNPAAGKKKPPPPPPKKIGSFHGEYVTAMYDFEGQGEGDLSFREGERIRVTKKTSSSHDWWEGELRGMVGSFPANYCK</sequence>
<dbReference type="Gene3D" id="1.20.1270.60">
    <property type="entry name" value="Arfaptin homology (AH) domain/BAR domain"/>
    <property type="match status" value="1"/>
</dbReference>
<feature type="compositionally biased region" description="Low complexity" evidence="4">
    <location>
        <begin position="331"/>
        <end position="347"/>
    </location>
</feature>
<dbReference type="InterPro" id="IPR036028">
    <property type="entry name" value="SH3-like_dom_sf"/>
</dbReference>
<dbReference type="GO" id="GO:0030479">
    <property type="term" value="C:actin cortical patch"/>
    <property type="evidence" value="ECO:0007669"/>
    <property type="project" value="TreeGrafter"/>
</dbReference>
<dbReference type="SUPFAM" id="SSF50044">
    <property type="entry name" value="SH3-domain"/>
    <property type="match status" value="1"/>
</dbReference>
<dbReference type="Pfam" id="PF03114">
    <property type="entry name" value="BAR"/>
    <property type="match status" value="1"/>
</dbReference>
<dbReference type="SMART" id="SM00326">
    <property type="entry name" value="SH3"/>
    <property type="match status" value="1"/>
</dbReference>
<dbReference type="PROSITE" id="PS50002">
    <property type="entry name" value="SH3"/>
    <property type="match status" value="1"/>
</dbReference>
<dbReference type="PRINTS" id="PR00452">
    <property type="entry name" value="SH3DOMAIN"/>
</dbReference>
<gene>
    <name evidence="7" type="ORF">K491DRAFT_613139</name>
</gene>
<reference evidence="7" key="1">
    <citation type="journal article" date="2020" name="Stud. Mycol.">
        <title>101 Dothideomycetes genomes: a test case for predicting lifestyles and emergence of pathogens.</title>
        <authorList>
            <person name="Haridas S."/>
            <person name="Albert R."/>
            <person name="Binder M."/>
            <person name="Bloem J."/>
            <person name="Labutti K."/>
            <person name="Salamov A."/>
            <person name="Andreopoulos B."/>
            <person name="Baker S."/>
            <person name="Barry K."/>
            <person name="Bills G."/>
            <person name="Bluhm B."/>
            <person name="Cannon C."/>
            <person name="Castanera R."/>
            <person name="Culley D."/>
            <person name="Daum C."/>
            <person name="Ezra D."/>
            <person name="Gonzalez J."/>
            <person name="Henrissat B."/>
            <person name="Kuo A."/>
            <person name="Liang C."/>
            <person name="Lipzen A."/>
            <person name="Lutzoni F."/>
            <person name="Magnuson J."/>
            <person name="Mondo S."/>
            <person name="Nolan M."/>
            <person name="Ohm R."/>
            <person name="Pangilinan J."/>
            <person name="Park H.-J."/>
            <person name="Ramirez L."/>
            <person name="Alfaro M."/>
            <person name="Sun H."/>
            <person name="Tritt A."/>
            <person name="Yoshinaga Y."/>
            <person name="Zwiers L.-H."/>
            <person name="Turgeon B."/>
            <person name="Goodwin S."/>
            <person name="Spatafora J."/>
            <person name="Crous P."/>
            <person name="Grigoriev I."/>
        </authorList>
    </citation>
    <scope>NUCLEOTIDE SEQUENCE</scope>
    <source>
        <strain evidence="7">CBS 122681</strain>
    </source>
</reference>
<feature type="region of interest" description="Disordered" evidence="4">
    <location>
        <begin position="280"/>
        <end position="423"/>
    </location>
</feature>
<evidence type="ECO:0008006" key="9">
    <source>
        <dbReference type="Google" id="ProtNLM"/>
    </source>
</evidence>
<dbReference type="Gene3D" id="2.30.30.40">
    <property type="entry name" value="SH3 Domains"/>
    <property type="match status" value="1"/>
</dbReference>
<feature type="coiled-coil region" evidence="3">
    <location>
        <begin position="133"/>
        <end position="167"/>
    </location>
</feature>
<dbReference type="PANTHER" id="PTHR47174">
    <property type="entry name" value="BRIDGING INTEGRATOR 3"/>
    <property type="match status" value="1"/>
</dbReference>
<dbReference type="InterPro" id="IPR046982">
    <property type="entry name" value="BIN3/RVS161-like"/>
</dbReference>
<dbReference type="InterPro" id="IPR004148">
    <property type="entry name" value="BAR_dom"/>
</dbReference>
<dbReference type="PANTHER" id="PTHR47174:SF2">
    <property type="entry name" value="SH3 DOMAIN SIGNALLING PROTEIN (AFU_ORTHOLOGUE AFUA_5G07670)"/>
    <property type="match status" value="1"/>
</dbReference>
<keyword evidence="3" id="KW-0175">Coiled coil</keyword>
<evidence type="ECO:0000259" key="6">
    <source>
        <dbReference type="PROSITE" id="PS51021"/>
    </source>
</evidence>
<dbReference type="FunFam" id="2.30.30.40:FF:000100">
    <property type="entry name" value="SH3 domain-containing YSC84-like protein 1"/>
    <property type="match status" value="1"/>
</dbReference>
<keyword evidence="1 2" id="KW-0728">SH3 domain</keyword>
<dbReference type="GO" id="GO:0043332">
    <property type="term" value="C:mating projection tip"/>
    <property type="evidence" value="ECO:0007669"/>
    <property type="project" value="TreeGrafter"/>
</dbReference>
<dbReference type="InterPro" id="IPR001452">
    <property type="entry name" value="SH3_domain"/>
</dbReference>
<dbReference type="OrthoDB" id="10255128at2759"/>
<dbReference type="Pfam" id="PF14604">
    <property type="entry name" value="SH3_9"/>
    <property type="match status" value="1"/>
</dbReference>
<proteinExistence type="predicted"/>
<accession>A0A6A6SKV5</accession>
<dbReference type="GO" id="GO:0051666">
    <property type="term" value="P:actin cortical patch localization"/>
    <property type="evidence" value="ECO:0007669"/>
    <property type="project" value="InterPro"/>
</dbReference>
<evidence type="ECO:0000256" key="1">
    <source>
        <dbReference type="ARBA" id="ARBA00022443"/>
    </source>
</evidence>
<dbReference type="Proteomes" id="UP000799324">
    <property type="component" value="Unassembled WGS sequence"/>
</dbReference>
<dbReference type="GO" id="GO:0097320">
    <property type="term" value="P:plasma membrane tubulation"/>
    <property type="evidence" value="ECO:0007669"/>
    <property type="project" value="TreeGrafter"/>
</dbReference>
<dbReference type="CDD" id="cd07599">
    <property type="entry name" value="BAR_Rvs167p"/>
    <property type="match status" value="1"/>
</dbReference>
<evidence type="ECO:0000256" key="2">
    <source>
        <dbReference type="PROSITE-ProRule" id="PRU00192"/>
    </source>
</evidence>
<dbReference type="EMBL" id="MU004549">
    <property type="protein sequence ID" value="KAF2648250.1"/>
    <property type="molecule type" value="Genomic_DNA"/>
</dbReference>
<evidence type="ECO:0000313" key="7">
    <source>
        <dbReference type="EMBL" id="KAF2648250.1"/>
    </source>
</evidence>